<accession>A0A2N9H2J0</accession>
<reference evidence="2" key="1">
    <citation type="submission" date="2018-02" db="EMBL/GenBank/DDBJ databases">
        <authorList>
            <person name="Cohen D.B."/>
            <person name="Kent A.D."/>
        </authorList>
    </citation>
    <scope>NUCLEOTIDE SEQUENCE</scope>
</reference>
<dbReference type="PANTHER" id="PTHR38365">
    <property type="entry name" value="C2 DOMAIN-CONTAINING PROTEIN-RELATED"/>
    <property type="match status" value="1"/>
</dbReference>
<organism evidence="2">
    <name type="scientific">Fagus sylvatica</name>
    <name type="common">Beechnut</name>
    <dbReference type="NCBI Taxonomy" id="28930"/>
    <lineage>
        <taxon>Eukaryota</taxon>
        <taxon>Viridiplantae</taxon>
        <taxon>Streptophyta</taxon>
        <taxon>Embryophyta</taxon>
        <taxon>Tracheophyta</taxon>
        <taxon>Spermatophyta</taxon>
        <taxon>Magnoliopsida</taxon>
        <taxon>eudicotyledons</taxon>
        <taxon>Gunneridae</taxon>
        <taxon>Pentapetalae</taxon>
        <taxon>rosids</taxon>
        <taxon>fabids</taxon>
        <taxon>Fagales</taxon>
        <taxon>Fagaceae</taxon>
        <taxon>Fagus</taxon>
    </lineage>
</organism>
<dbReference type="EMBL" id="OIVN01002713">
    <property type="protein sequence ID" value="SPD05859.1"/>
    <property type="molecule type" value="Genomic_DNA"/>
</dbReference>
<evidence type="ECO:0000313" key="2">
    <source>
        <dbReference type="EMBL" id="SPD05859.1"/>
    </source>
</evidence>
<evidence type="ECO:0000256" key="1">
    <source>
        <dbReference type="SAM" id="Phobius"/>
    </source>
</evidence>
<feature type="transmembrane region" description="Helical" evidence="1">
    <location>
        <begin position="152"/>
        <end position="175"/>
    </location>
</feature>
<evidence type="ECO:0008006" key="3">
    <source>
        <dbReference type="Google" id="ProtNLM"/>
    </source>
</evidence>
<name>A0A2N9H2J0_FAGSY</name>
<protein>
    <recommendedName>
        <fullName evidence="3">C2 domain-containing protein</fullName>
    </recommendedName>
</protein>
<dbReference type="AlphaFoldDB" id="A0A2N9H2J0"/>
<sequence>MIHRLFELCFLRSLLKQETVQLRFRLACAGVVVGLAISARNGLGLGLGLRFEVFNAGVVVVSWGCDLGVVVAWGCDLGVVGAWACRSRRGGASDLADLADLGLDRGSLLRSVQTGASHHHAAKHEPRWWSLRSPRWFLVAEIWWFWLLRFPVFVVVVVAEISGVCGAMSLILLLNGDAQKKRDNRESDDIDESTFKSLISAILGLDIKPRIVADVVLCVTIHHAKGIDNKITNPNRIYSVIYSVKTGEEFSTTETEGFPDPVWNYKECIPFGSLKKTSRFLILDVVRVHNKSDPGSSTSMVLVGSAAIAVPMKLNRKITRRVALLKKPLGGGQNRFVEGHLAVSMEVKKIKIS</sequence>
<keyword evidence="1" id="KW-1133">Transmembrane helix</keyword>
<dbReference type="PANTHER" id="PTHR38365:SF1">
    <property type="entry name" value="C2 DOMAIN-CONTAINING PROTEIN"/>
    <property type="match status" value="1"/>
</dbReference>
<proteinExistence type="predicted"/>
<keyword evidence="1" id="KW-0472">Membrane</keyword>
<gene>
    <name evidence="2" type="ORF">FSB_LOCUS33741</name>
</gene>
<keyword evidence="1" id="KW-0812">Transmembrane</keyword>